<dbReference type="PROSITE" id="PS51257">
    <property type="entry name" value="PROKAR_LIPOPROTEIN"/>
    <property type="match status" value="1"/>
</dbReference>
<dbReference type="AlphaFoldDB" id="A0A2P2C7Y0"/>
<evidence type="ECO:0000313" key="1">
    <source>
        <dbReference type="EMBL" id="CUR58100.1"/>
    </source>
</evidence>
<accession>A0A2P2C7Y0</accession>
<organism evidence="1">
    <name type="scientific">metagenome</name>
    <dbReference type="NCBI Taxonomy" id="256318"/>
    <lineage>
        <taxon>unclassified sequences</taxon>
        <taxon>metagenomes</taxon>
    </lineage>
</organism>
<name>A0A2P2C7Y0_9ZZZZ</name>
<dbReference type="EMBL" id="CZKB01000005">
    <property type="protein sequence ID" value="CUR58100.1"/>
    <property type="molecule type" value="Genomic_DNA"/>
</dbReference>
<protein>
    <submittedName>
        <fullName evidence="1">Uncharacterized protein</fullName>
    </submittedName>
</protein>
<gene>
    <name evidence="1" type="ORF">NOCA1130381</name>
</gene>
<sequence>MRGSALVAVALVAGLVACGTENARPERAQPVPRHILEATGSPGEPVVLAHTAEEGDVVQVVVKPLPLTTCGNEKIVLEGPDGAPTDLTTLDPATRIEADGEWTWTFEPCPNDTTTYTLAGTPMRQFSLETDGEPVTLEKHATYEDAARFVVPKEGRTILLGTPRIILDPAGERFPLWTPGADRLAFDGDTQAGTYTVLGAGEFQVMRPVEATAELGEPLELEPAEGGVSGEYEVAFTVDEDTWLTAPLRGWEIPGGGLASRTIERVDGSTEGTRDGGGLDGLWHLAPGDYVARVFPPGPDSAGTLTLTELAPTEITSPGDHTLTTGPDGGPGVVLFDLPGRHSISVLENQGDEVPWLLTWHEDVEPEPCVGAASCMAQGALSIPSSFDRMPMVIGGQGYLALTSNDGEQHTVTVRIG</sequence>
<proteinExistence type="predicted"/>
<reference evidence="1" key="1">
    <citation type="submission" date="2015-08" db="EMBL/GenBank/DDBJ databases">
        <authorList>
            <person name="Babu N.S."/>
            <person name="Beckwith C.J."/>
            <person name="Beseler K.G."/>
            <person name="Brison A."/>
            <person name="Carone J.V."/>
            <person name="Caskin T.P."/>
            <person name="Diamond M."/>
            <person name="Durham M.E."/>
            <person name="Foxe J.M."/>
            <person name="Go M."/>
            <person name="Henderson B.A."/>
            <person name="Jones I.B."/>
            <person name="McGettigan J.A."/>
            <person name="Micheletti S.J."/>
            <person name="Nasrallah M.E."/>
            <person name="Ortiz D."/>
            <person name="Piller C.R."/>
            <person name="Privatt S.R."/>
            <person name="Schneider S.L."/>
            <person name="Sharp S."/>
            <person name="Smith T.C."/>
            <person name="Stanton J.D."/>
            <person name="Ullery H.E."/>
            <person name="Wilson R.J."/>
            <person name="Serrano M.G."/>
            <person name="Buck G."/>
            <person name="Lee V."/>
            <person name="Wang Y."/>
            <person name="Carvalho R."/>
            <person name="Voegtly L."/>
            <person name="Shi R."/>
            <person name="Duckworth R."/>
            <person name="Johnson A."/>
            <person name="Loviza R."/>
            <person name="Walstead R."/>
            <person name="Shah Z."/>
            <person name="Kiflezghi M."/>
            <person name="Wade K."/>
            <person name="Ball S.L."/>
            <person name="Bradley K.W."/>
            <person name="Asai D.J."/>
            <person name="Bowman C.A."/>
            <person name="Russell D.A."/>
            <person name="Pope W.H."/>
            <person name="Jacobs-Sera D."/>
            <person name="Hendrix R.W."/>
            <person name="Hatfull G.F."/>
        </authorList>
    </citation>
    <scope>NUCLEOTIDE SEQUENCE</scope>
</reference>